<reference evidence="2" key="1">
    <citation type="submission" date="2023-03" db="EMBL/GenBank/DDBJ databases">
        <title>Massive genome expansion in bonnet fungi (Mycena s.s.) driven by repeated elements and novel gene families across ecological guilds.</title>
        <authorList>
            <consortium name="Lawrence Berkeley National Laboratory"/>
            <person name="Harder C.B."/>
            <person name="Miyauchi S."/>
            <person name="Viragh M."/>
            <person name="Kuo A."/>
            <person name="Thoen E."/>
            <person name="Andreopoulos B."/>
            <person name="Lu D."/>
            <person name="Skrede I."/>
            <person name="Drula E."/>
            <person name="Henrissat B."/>
            <person name="Morin E."/>
            <person name="Kohler A."/>
            <person name="Barry K."/>
            <person name="LaButti K."/>
            <person name="Morin E."/>
            <person name="Salamov A."/>
            <person name="Lipzen A."/>
            <person name="Mereny Z."/>
            <person name="Hegedus B."/>
            <person name="Baldrian P."/>
            <person name="Stursova M."/>
            <person name="Weitz H."/>
            <person name="Taylor A."/>
            <person name="Grigoriev I.V."/>
            <person name="Nagy L.G."/>
            <person name="Martin F."/>
            <person name="Kauserud H."/>
        </authorList>
    </citation>
    <scope>NUCLEOTIDE SEQUENCE</scope>
    <source>
        <strain evidence="2">CBHHK200</strain>
    </source>
</reference>
<feature type="domain" description="DUF6699" evidence="1">
    <location>
        <begin position="38"/>
        <end position="108"/>
    </location>
</feature>
<gene>
    <name evidence="2" type="ORF">C8F04DRAFT_1190051</name>
</gene>
<dbReference type="InterPro" id="IPR046522">
    <property type="entry name" value="DUF6699"/>
</dbReference>
<dbReference type="Pfam" id="PF20415">
    <property type="entry name" value="DUF6699"/>
    <property type="match status" value="1"/>
</dbReference>
<dbReference type="AlphaFoldDB" id="A0AAD6SK07"/>
<proteinExistence type="predicted"/>
<organism evidence="2 3">
    <name type="scientific">Mycena alexandri</name>
    <dbReference type="NCBI Taxonomy" id="1745969"/>
    <lineage>
        <taxon>Eukaryota</taxon>
        <taxon>Fungi</taxon>
        <taxon>Dikarya</taxon>
        <taxon>Basidiomycota</taxon>
        <taxon>Agaricomycotina</taxon>
        <taxon>Agaricomycetes</taxon>
        <taxon>Agaricomycetidae</taxon>
        <taxon>Agaricales</taxon>
        <taxon>Marasmiineae</taxon>
        <taxon>Mycenaceae</taxon>
        <taxon>Mycena</taxon>
    </lineage>
</organism>
<accession>A0AAD6SK07</accession>
<evidence type="ECO:0000259" key="1">
    <source>
        <dbReference type="Pfam" id="PF20415"/>
    </source>
</evidence>
<protein>
    <recommendedName>
        <fullName evidence="1">DUF6699 domain-containing protein</fullName>
    </recommendedName>
</protein>
<evidence type="ECO:0000313" key="3">
    <source>
        <dbReference type="Proteomes" id="UP001218188"/>
    </source>
</evidence>
<dbReference type="Proteomes" id="UP001218188">
    <property type="component" value="Unassembled WGS sequence"/>
</dbReference>
<keyword evidence="3" id="KW-1185">Reference proteome</keyword>
<dbReference type="EMBL" id="JARJCM010000131">
    <property type="protein sequence ID" value="KAJ7026952.1"/>
    <property type="molecule type" value="Genomic_DNA"/>
</dbReference>
<evidence type="ECO:0000313" key="2">
    <source>
        <dbReference type="EMBL" id="KAJ7026952.1"/>
    </source>
</evidence>
<sequence>MSLVRVAYPTPCGSYRAAAAPVQILIAWALHRFLATPLQWNIASPLSHAWQYDWLCLAEYATTAKLSQITIVLDTMFTVKRRDRKPLLVGDVLHAIHQHLAVTLTCEERRAVGWRRIELLKGRYFSGLTYLGGNQFGLNLQ</sequence>
<comment type="caution">
    <text evidence="2">The sequence shown here is derived from an EMBL/GenBank/DDBJ whole genome shotgun (WGS) entry which is preliminary data.</text>
</comment>
<name>A0AAD6SK07_9AGAR</name>